<dbReference type="Proteomes" id="UP001324533">
    <property type="component" value="Chromosome"/>
</dbReference>
<keyword evidence="3" id="KW-1185">Reference proteome</keyword>
<organism evidence="2 3">
    <name type="scientific">Microbacterium invictum</name>
    <dbReference type="NCBI Taxonomy" id="515415"/>
    <lineage>
        <taxon>Bacteria</taxon>
        <taxon>Bacillati</taxon>
        <taxon>Actinomycetota</taxon>
        <taxon>Actinomycetes</taxon>
        <taxon>Micrococcales</taxon>
        <taxon>Microbacteriaceae</taxon>
        <taxon>Microbacterium</taxon>
    </lineage>
</organism>
<reference evidence="2 3" key="1">
    <citation type="submission" date="2023-06" db="EMBL/GenBank/DDBJ databases">
        <title>Rock-solubilizing bacteria, Microbacterium invictum, promotes re-establishment of vegetation in rocky wasteland by accelerating rock bio-weathering and reshaping soil bacterial community.</title>
        <authorList>
            <person name="Liu C."/>
        </authorList>
    </citation>
    <scope>NUCLEOTIDE SEQUENCE [LARGE SCALE GENOMIC DNA]</scope>
    <source>
        <strain evidence="2 3">X-18</strain>
    </source>
</reference>
<dbReference type="Pfam" id="PF01928">
    <property type="entry name" value="CYTH"/>
    <property type="match status" value="1"/>
</dbReference>
<dbReference type="RefSeq" id="WP_322409337.1">
    <property type="nucleotide sequence ID" value="NZ_CP139779.1"/>
</dbReference>
<gene>
    <name evidence="2" type="ORF">T9R20_10910</name>
</gene>
<name>A0ABZ0VBN1_9MICO</name>
<dbReference type="Gene3D" id="2.40.320.10">
    <property type="entry name" value="Hypothetical Protein Pfu-838710-001"/>
    <property type="match status" value="1"/>
</dbReference>
<sequence>MRSDPRATTESGAPIRSVEVEIKLDVDADAAPPDWSVLPEVAEVTVADVRELDAQYYDTSDFALGRAGYALRRRTGGPDAGWHLKGPRQGAGRVELGWPLGEPGTLPAAVHAEIARLTADPVQPIARVRNRRLAVEMKDAAGGVVAEFLDDHVQTRDEATGTERSWREWEIELGPAAPDDGEGFLRAVADLARNAGARPASSESKIGRALGR</sequence>
<accession>A0ABZ0VBN1</accession>
<dbReference type="EMBL" id="CP139779">
    <property type="protein sequence ID" value="WQB69217.1"/>
    <property type="molecule type" value="Genomic_DNA"/>
</dbReference>
<evidence type="ECO:0000313" key="3">
    <source>
        <dbReference type="Proteomes" id="UP001324533"/>
    </source>
</evidence>
<dbReference type="CDD" id="cd07374">
    <property type="entry name" value="CYTH-like_Pase"/>
    <property type="match status" value="1"/>
</dbReference>
<dbReference type="SUPFAM" id="SSF55154">
    <property type="entry name" value="CYTH-like phosphatases"/>
    <property type="match status" value="1"/>
</dbReference>
<dbReference type="PROSITE" id="PS51707">
    <property type="entry name" value="CYTH"/>
    <property type="match status" value="1"/>
</dbReference>
<evidence type="ECO:0000313" key="2">
    <source>
        <dbReference type="EMBL" id="WQB69217.1"/>
    </source>
</evidence>
<dbReference type="InterPro" id="IPR033469">
    <property type="entry name" value="CYTH-like_dom_sf"/>
</dbReference>
<dbReference type="SMART" id="SM01118">
    <property type="entry name" value="CYTH"/>
    <property type="match status" value="1"/>
</dbReference>
<protein>
    <submittedName>
        <fullName evidence="2">CYTH domain-containing protein</fullName>
    </submittedName>
</protein>
<feature type="domain" description="CYTH" evidence="1">
    <location>
        <begin position="17"/>
        <end position="212"/>
    </location>
</feature>
<dbReference type="InterPro" id="IPR023577">
    <property type="entry name" value="CYTH_domain"/>
</dbReference>
<evidence type="ECO:0000259" key="1">
    <source>
        <dbReference type="PROSITE" id="PS51707"/>
    </source>
</evidence>
<proteinExistence type="predicted"/>